<keyword evidence="1" id="KW-0496">Mitochondrion</keyword>
<reference evidence="4 5" key="1">
    <citation type="submission" date="2017-11" db="EMBL/GenBank/DDBJ databases">
        <authorList>
            <person name="Kracher B."/>
        </authorList>
    </citation>
    <scope>NUCLEOTIDE SEQUENCE [LARGE SCALE GENOMIC DNA]</scope>
    <source>
        <strain evidence="4 5">RACE1</strain>
    </source>
</reference>
<sequence length="322" mass="36740">MRISLSTTVFWSHEIPYSLLGRGCFAYFSMDITSSFPYTTTSHKYSNTDHFTSRPETSHHKSSYSTAPAEPLHLGTPSGLDCTPSGSIVPPTRQCENKKRCEKVLPSAESGGIPDPTARYMADARARPFLLRKPQHLLVVLDLNGTLIYRPNKKNPTHFVGRPHALRFLRYCIENFTVVIWSSARPENVNLICNRFIPPSLRNRLTAIWARNKFGLVKEDYDLKVVCFKRLSKLWGDASISQSHPDYSIGGRWDQTNTVLIDDSFEKARSEPFNMIRVPEFFGDTHESNDILLKVLDYLDCLSLHSNISAYIHKDPFAIRRE</sequence>
<dbReference type="AlphaFoldDB" id="A0A383UXG3"/>
<dbReference type="PANTHER" id="PTHR12210">
    <property type="entry name" value="DULLARD PROTEIN PHOSPHATASE"/>
    <property type="match status" value="1"/>
</dbReference>
<dbReference type="Pfam" id="PF03031">
    <property type="entry name" value="NIF"/>
    <property type="match status" value="1"/>
</dbReference>
<dbReference type="VEuPathDB" id="FungiDB:BLGHR1_15071"/>
<proteinExistence type="inferred from homology"/>
<dbReference type="InterPro" id="IPR050365">
    <property type="entry name" value="TIM50"/>
</dbReference>
<dbReference type="Proteomes" id="UP000275772">
    <property type="component" value="Unassembled WGS sequence"/>
</dbReference>
<dbReference type="PROSITE" id="PS50969">
    <property type="entry name" value="FCP1"/>
    <property type="match status" value="1"/>
</dbReference>
<dbReference type="SMART" id="SM00577">
    <property type="entry name" value="CPDc"/>
    <property type="match status" value="1"/>
</dbReference>
<name>A0A383UXG3_BLUHO</name>
<comment type="subcellular location">
    <subcellularLocation>
        <location evidence="1">Mitochondrion inner membrane</location>
        <topology evidence="1">Single-pass membrane protein</topology>
    </subcellularLocation>
</comment>
<organism evidence="4 5">
    <name type="scientific">Blumeria hordei</name>
    <name type="common">Barley powdery mildew</name>
    <name type="synonym">Blumeria graminis f. sp. hordei</name>
    <dbReference type="NCBI Taxonomy" id="2867405"/>
    <lineage>
        <taxon>Eukaryota</taxon>
        <taxon>Fungi</taxon>
        <taxon>Dikarya</taxon>
        <taxon>Ascomycota</taxon>
        <taxon>Pezizomycotina</taxon>
        <taxon>Leotiomycetes</taxon>
        <taxon>Erysiphales</taxon>
        <taxon>Erysiphaceae</taxon>
        <taxon>Blumeria</taxon>
    </lineage>
</organism>
<keyword evidence="1" id="KW-0653">Protein transport</keyword>
<dbReference type="InterPro" id="IPR036412">
    <property type="entry name" value="HAD-like_sf"/>
</dbReference>
<accession>A0A383UXG3</accession>
<keyword evidence="1" id="KW-0813">Transport</keyword>
<evidence type="ECO:0000256" key="1">
    <source>
        <dbReference type="RuleBase" id="RU365079"/>
    </source>
</evidence>
<dbReference type="GO" id="GO:0015031">
    <property type="term" value="P:protein transport"/>
    <property type="evidence" value="ECO:0007669"/>
    <property type="project" value="UniProtKB-KW"/>
</dbReference>
<dbReference type="InterPro" id="IPR004274">
    <property type="entry name" value="FCP1_dom"/>
</dbReference>
<comment type="subunit">
    <text evidence="1">Component of the TIM23 complex.</text>
</comment>
<dbReference type="InterPro" id="IPR023214">
    <property type="entry name" value="HAD_sf"/>
</dbReference>
<dbReference type="GO" id="GO:0005744">
    <property type="term" value="C:TIM23 mitochondrial import inner membrane translocase complex"/>
    <property type="evidence" value="ECO:0007669"/>
    <property type="project" value="UniProtKB-UniRule"/>
</dbReference>
<evidence type="ECO:0000313" key="4">
    <source>
        <dbReference type="EMBL" id="SZF04275.1"/>
    </source>
</evidence>
<comment type="function">
    <text evidence="1">Essential component of the TIM23 complex, a complex that mediates the translocation of transit peptide-containing proteins across the mitochondrial inner membrane.</text>
</comment>
<keyword evidence="1" id="KW-0811">Translocation</keyword>
<evidence type="ECO:0000313" key="5">
    <source>
        <dbReference type="Proteomes" id="UP000275772"/>
    </source>
</evidence>
<gene>
    <name evidence="4" type="ORF">BLGHR1_15071</name>
</gene>
<protein>
    <recommendedName>
        <fullName evidence="1">Mitochondrial import inner membrane translocase subunit TIM50</fullName>
    </recommendedName>
</protein>
<feature type="region of interest" description="Disordered" evidence="2">
    <location>
        <begin position="48"/>
        <end position="70"/>
    </location>
</feature>
<evidence type="ECO:0000256" key="2">
    <source>
        <dbReference type="SAM" id="MobiDB-lite"/>
    </source>
</evidence>
<dbReference type="Gene3D" id="3.40.50.1000">
    <property type="entry name" value="HAD superfamily/HAD-like"/>
    <property type="match status" value="1"/>
</dbReference>
<dbReference type="SUPFAM" id="SSF56784">
    <property type="entry name" value="HAD-like"/>
    <property type="match status" value="1"/>
</dbReference>
<keyword evidence="1" id="KW-0809">Transit peptide</keyword>
<feature type="domain" description="FCP1 homology" evidence="3">
    <location>
        <begin position="132"/>
        <end position="302"/>
    </location>
</feature>
<evidence type="ECO:0000259" key="3">
    <source>
        <dbReference type="PROSITE" id="PS50969"/>
    </source>
</evidence>
<dbReference type="EMBL" id="UNSH01000064">
    <property type="protein sequence ID" value="SZF04275.1"/>
    <property type="molecule type" value="Genomic_DNA"/>
</dbReference>
<comment type="similarity">
    <text evidence="1">Belongs to the TIM50 family.</text>
</comment>